<evidence type="ECO:0000313" key="1">
    <source>
        <dbReference type="EMBL" id="QTL98829.1"/>
    </source>
</evidence>
<protein>
    <recommendedName>
        <fullName evidence="3">Porin</fullName>
    </recommendedName>
</protein>
<reference evidence="1" key="1">
    <citation type="submission" date="2019-12" db="EMBL/GenBank/DDBJ databases">
        <authorList>
            <person name="zhang j."/>
            <person name="sun C.M."/>
        </authorList>
    </citation>
    <scope>NUCLEOTIDE SEQUENCE</scope>
    <source>
        <strain evidence="1">NS-1</strain>
    </source>
</reference>
<gene>
    <name evidence="1" type="ORF">GM661_13090</name>
</gene>
<accession>A0A8A7KH37</accession>
<name>A0A8A7KH37_9FIRM</name>
<dbReference type="SUPFAM" id="SSF56935">
    <property type="entry name" value="Porins"/>
    <property type="match status" value="1"/>
</dbReference>
<proteinExistence type="predicted"/>
<evidence type="ECO:0008006" key="3">
    <source>
        <dbReference type="Google" id="ProtNLM"/>
    </source>
</evidence>
<dbReference type="Proteomes" id="UP000665020">
    <property type="component" value="Chromosome"/>
</dbReference>
<dbReference type="AlphaFoldDB" id="A0A8A7KH37"/>
<dbReference type="KEGG" id="ifn:GM661_13090"/>
<keyword evidence="2" id="KW-1185">Reference proteome</keyword>
<organism evidence="1 2">
    <name type="scientific">Iocasia fonsfrigidae</name>
    <dbReference type="NCBI Taxonomy" id="2682810"/>
    <lineage>
        <taxon>Bacteria</taxon>
        <taxon>Bacillati</taxon>
        <taxon>Bacillota</taxon>
        <taxon>Clostridia</taxon>
        <taxon>Halanaerobiales</taxon>
        <taxon>Halanaerobiaceae</taxon>
        <taxon>Iocasia</taxon>
    </lineage>
</organism>
<dbReference type="EMBL" id="CP046640">
    <property type="protein sequence ID" value="QTL98829.1"/>
    <property type="molecule type" value="Genomic_DNA"/>
</dbReference>
<dbReference type="RefSeq" id="WP_230867227.1">
    <property type="nucleotide sequence ID" value="NZ_CP046640.1"/>
</dbReference>
<evidence type="ECO:0000313" key="2">
    <source>
        <dbReference type="Proteomes" id="UP000665020"/>
    </source>
</evidence>
<sequence length="360" mass="41148">MLREINFILLIILLLITSVGVSAGDKLNIAGSLSTSIEAFSDDGELIDRERLNLELKRDFGFAADMYIDLAIQAMEKEDTEVGTNEAYLNYYTDNMDWRIGKQVINWGSSYKLQPTDYFNPYDYTALKPLDEKLGIKAVKGVYYTPNALEITGVVVPFFESSIVNDVEDDLENLQAGFKVTRRSFKGFDLSVSGYHGFDKIPLSIQGDITFAELDKFGFDLIGDIGEMGIWTECVYGIYKDNDFDNSLAGTFGVDYKFTNDLYLVGQLYYLESRIEKESDTKMFNFHFDKPVFNFHTIEGKVIYEFESETFVFEPQFTYSLAEAIELQIGGTFVERNNEDVSIAYDLGEDRFYSRLNIEF</sequence>